<evidence type="ECO:0000313" key="2">
    <source>
        <dbReference type="EMBL" id="KAF5667548.1"/>
    </source>
</evidence>
<evidence type="ECO:0000256" key="1">
    <source>
        <dbReference type="SAM" id="MobiDB-lite"/>
    </source>
</evidence>
<gene>
    <name evidence="2" type="ORF">FHETE_5606</name>
</gene>
<accession>A0A8H5WRF4</accession>
<dbReference type="AlphaFoldDB" id="A0A8H5WRF4"/>
<dbReference type="Proteomes" id="UP000567885">
    <property type="component" value="Unassembled WGS sequence"/>
</dbReference>
<sequence length="471" mass="52695">MATPKSTPRKNKSSTLQSGIPHNWAMRDDDGSGVDSPTFSELMPGRYSDSSKDVFSASIAERRQRNPPSPLQLGTGRYNGVGPLSSEIEDVPEAVSPLGQGRFERGPIFEDNASSVYSPQPTAHPSPLHLSHLRSRSKVNNTSDSSYEEWLMNHDPSIIRGSESHPEPLVNRPRRSKSSADGLRQARAVEVYSPSVPQVITLGANSNSGHNHSQTIRNTPLFSPLQLYFRGTDYPSAKKGEKVMIGDNGWLERTNKGGDQMVKAPQKKTGILDSIKKIAKDVELHYSSRRAQPIIRSRPTQQVSISLNAREQSLLYCELEFNLSTALNDYITVQLDKGRLVPDKLKKVADTWQNKGRPKVVGFRYDLETQLELVNLHIDDFRFYGRRQADPIEIGGLLHTMKVNARAMCVRTLCQPDTVIAKQLVDAQSVFKMLGVPDEQQVALAEVAQFFKVIVERELDSRERQHHNHSQ</sequence>
<evidence type="ECO:0000313" key="3">
    <source>
        <dbReference type="Proteomes" id="UP000567885"/>
    </source>
</evidence>
<dbReference type="EMBL" id="JAAGWQ010000100">
    <property type="protein sequence ID" value="KAF5667548.1"/>
    <property type="molecule type" value="Genomic_DNA"/>
</dbReference>
<keyword evidence="3" id="KW-1185">Reference proteome</keyword>
<protein>
    <submittedName>
        <fullName evidence="2">Uncharacterized protein</fullName>
    </submittedName>
</protein>
<feature type="compositionally biased region" description="Polar residues" evidence="1">
    <location>
        <begin position="112"/>
        <end position="123"/>
    </location>
</feature>
<dbReference type="OrthoDB" id="5229017at2759"/>
<comment type="caution">
    <text evidence="2">The sequence shown here is derived from an EMBL/GenBank/DDBJ whole genome shotgun (WGS) entry which is preliminary data.</text>
</comment>
<organism evidence="2 3">
    <name type="scientific">Fusarium heterosporum</name>
    <dbReference type="NCBI Taxonomy" id="42747"/>
    <lineage>
        <taxon>Eukaryota</taxon>
        <taxon>Fungi</taxon>
        <taxon>Dikarya</taxon>
        <taxon>Ascomycota</taxon>
        <taxon>Pezizomycotina</taxon>
        <taxon>Sordariomycetes</taxon>
        <taxon>Hypocreomycetidae</taxon>
        <taxon>Hypocreales</taxon>
        <taxon>Nectriaceae</taxon>
        <taxon>Fusarium</taxon>
        <taxon>Fusarium heterosporum species complex</taxon>
    </lineage>
</organism>
<name>A0A8H5WRF4_FUSHE</name>
<feature type="region of interest" description="Disordered" evidence="1">
    <location>
        <begin position="111"/>
        <end position="140"/>
    </location>
</feature>
<feature type="region of interest" description="Disordered" evidence="1">
    <location>
        <begin position="158"/>
        <end position="184"/>
    </location>
</feature>
<reference evidence="2 3" key="1">
    <citation type="submission" date="2020-05" db="EMBL/GenBank/DDBJ databases">
        <title>Identification and distribution of gene clusters putatively required for synthesis of sphingolipid metabolism inhibitors in phylogenetically diverse species of the filamentous fungus Fusarium.</title>
        <authorList>
            <person name="Kim H.-S."/>
            <person name="Busman M."/>
            <person name="Brown D.W."/>
            <person name="Divon H."/>
            <person name="Uhlig S."/>
            <person name="Proctor R.H."/>
        </authorList>
    </citation>
    <scope>NUCLEOTIDE SEQUENCE [LARGE SCALE GENOMIC DNA]</scope>
    <source>
        <strain evidence="2 3">NRRL 20693</strain>
    </source>
</reference>
<feature type="region of interest" description="Disordered" evidence="1">
    <location>
        <begin position="1"/>
        <end position="76"/>
    </location>
</feature>
<proteinExistence type="predicted"/>